<accession>A0A6L2M647</accession>
<dbReference type="Pfam" id="PF00078">
    <property type="entry name" value="RVT_1"/>
    <property type="match status" value="1"/>
</dbReference>
<comment type="caution">
    <text evidence="4">The sequence shown here is derived from an EMBL/GenBank/DDBJ whole genome shotgun (WGS) entry which is preliminary data.</text>
</comment>
<dbReference type="InterPro" id="IPR000477">
    <property type="entry name" value="RT_dom"/>
</dbReference>
<proteinExistence type="predicted"/>
<dbReference type="EMBL" id="BKCJ010005923">
    <property type="protein sequence ID" value="GEU69381.1"/>
    <property type="molecule type" value="Genomic_DNA"/>
</dbReference>
<gene>
    <name evidence="4" type="ORF">Tci_041359</name>
</gene>
<dbReference type="Pfam" id="PF13966">
    <property type="entry name" value="zf-RVT"/>
    <property type="match status" value="1"/>
</dbReference>
<feature type="region of interest" description="Disordered" evidence="1">
    <location>
        <begin position="397"/>
        <end position="451"/>
    </location>
</feature>
<evidence type="ECO:0000259" key="3">
    <source>
        <dbReference type="Pfam" id="PF13966"/>
    </source>
</evidence>
<feature type="domain" description="Reverse transcriptase" evidence="2">
    <location>
        <begin position="32"/>
        <end position="117"/>
    </location>
</feature>
<dbReference type="PANTHER" id="PTHR33116:SF78">
    <property type="entry name" value="OS12G0587133 PROTEIN"/>
    <property type="match status" value="1"/>
</dbReference>
<reference evidence="4" key="1">
    <citation type="journal article" date="2019" name="Sci. Rep.">
        <title>Draft genome of Tanacetum cinerariifolium, the natural source of mosquito coil.</title>
        <authorList>
            <person name="Yamashiro T."/>
            <person name="Shiraishi A."/>
            <person name="Satake H."/>
            <person name="Nakayama K."/>
        </authorList>
    </citation>
    <scope>NUCLEOTIDE SEQUENCE</scope>
</reference>
<dbReference type="GO" id="GO:0003964">
    <property type="term" value="F:RNA-directed DNA polymerase activity"/>
    <property type="evidence" value="ECO:0007669"/>
    <property type="project" value="UniProtKB-KW"/>
</dbReference>
<dbReference type="AlphaFoldDB" id="A0A6L2M647"/>
<protein>
    <submittedName>
        <fullName evidence="4">RNA-directed DNA polymerase, eukaryota</fullName>
    </submittedName>
</protein>
<dbReference type="InterPro" id="IPR026960">
    <property type="entry name" value="RVT-Znf"/>
</dbReference>
<name>A0A6L2M647_TANCI</name>
<keyword evidence="4" id="KW-0695">RNA-directed DNA polymerase</keyword>
<sequence length="460" mass="52551">MVFFMYGLDFGQWLFYCEFQFQRGKVTGYHNDLVSKEQFAFIKGRQILDGPFILNEMISWCKSHKQQALMLKIDFLKAYDSVIWDFLNDILARFNFGVKWRSWIKGWFSSLSRMKVNFCKSSFMRVSVPFRDVKTMESVVGCKASKLPVKYLGVKVGENMTRSKAWSDVISKVSIRLSKWKVKTLSGEVIILSRCVFQECALELNRNISVSKKRKQRSSMISFCRAPRSGIEATQWEEIKNIIDSVCLTSMEDRRIWSVNGSGLFSVASTRIMINKLLLSSGGDSTKWCKLLPIKVNIMVWKLSLDRLPTRLNLLSRGINIPTLHCLICEDHLESRDHLVFSYAFVNNVIGSKQKVYLQATFFSLWWHLWAFRNACVFGSPPSAAINFCCRKQGRHEESSSKRDMNQNQMQQQTNLQPASVSTSAGSGTSRPSVSAATNQDGASSSKDGIDNEFMRNLMA</sequence>
<keyword evidence="4" id="KW-0808">Transferase</keyword>
<feature type="domain" description="Reverse transcriptase zinc-binding" evidence="3">
    <location>
        <begin position="286"/>
        <end position="346"/>
    </location>
</feature>
<feature type="compositionally biased region" description="Polar residues" evidence="1">
    <location>
        <begin position="431"/>
        <end position="447"/>
    </location>
</feature>
<evidence type="ECO:0000256" key="1">
    <source>
        <dbReference type="SAM" id="MobiDB-lite"/>
    </source>
</evidence>
<evidence type="ECO:0000313" key="4">
    <source>
        <dbReference type="EMBL" id="GEU69381.1"/>
    </source>
</evidence>
<keyword evidence="4" id="KW-0548">Nucleotidyltransferase</keyword>
<dbReference type="PANTHER" id="PTHR33116">
    <property type="entry name" value="REVERSE TRANSCRIPTASE ZINC-BINDING DOMAIN-CONTAINING PROTEIN-RELATED-RELATED"/>
    <property type="match status" value="1"/>
</dbReference>
<evidence type="ECO:0000259" key="2">
    <source>
        <dbReference type="Pfam" id="PF00078"/>
    </source>
</evidence>
<organism evidence="4">
    <name type="scientific">Tanacetum cinerariifolium</name>
    <name type="common">Dalmatian daisy</name>
    <name type="synonym">Chrysanthemum cinerariifolium</name>
    <dbReference type="NCBI Taxonomy" id="118510"/>
    <lineage>
        <taxon>Eukaryota</taxon>
        <taxon>Viridiplantae</taxon>
        <taxon>Streptophyta</taxon>
        <taxon>Embryophyta</taxon>
        <taxon>Tracheophyta</taxon>
        <taxon>Spermatophyta</taxon>
        <taxon>Magnoliopsida</taxon>
        <taxon>eudicotyledons</taxon>
        <taxon>Gunneridae</taxon>
        <taxon>Pentapetalae</taxon>
        <taxon>asterids</taxon>
        <taxon>campanulids</taxon>
        <taxon>Asterales</taxon>
        <taxon>Asteraceae</taxon>
        <taxon>Asteroideae</taxon>
        <taxon>Anthemideae</taxon>
        <taxon>Anthemidinae</taxon>
        <taxon>Tanacetum</taxon>
    </lineage>
</organism>
<feature type="compositionally biased region" description="Low complexity" evidence="1">
    <location>
        <begin position="406"/>
        <end position="430"/>
    </location>
</feature>